<dbReference type="GO" id="GO:0005886">
    <property type="term" value="C:plasma membrane"/>
    <property type="evidence" value="ECO:0007669"/>
    <property type="project" value="UniProtKB-SubCell"/>
</dbReference>
<evidence type="ECO:0000259" key="11">
    <source>
        <dbReference type="Pfam" id="PF25994"/>
    </source>
</evidence>
<accession>A0A4R0PDA5</accession>
<feature type="coiled-coil region" evidence="10">
    <location>
        <begin position="181"/>
        <end position="282"/>
    </location>
</feature>
<evidence type="ECO:0000256" key="10">
    <source>
        <dbReference type="SAM" id="Coils"/>
    </source>
</evidence>
<protein>
    <recommendedName>
        <fullName evidence="9">Membrane fusion protein (MFP) family protein</fullName>
    </recommendedName>
</protein>
<keyword evidence="3 9" id="KW-0813">Transport</keyword>
<evidence type="ECO:0000256" key="1">
    <source>
        <dbReference type="ARBA" id="ARBA00004377"/>
    </source>
</evidence>
<dbReference type="Proteomes" id="UP000291301">
    <property type="component" value="Unassembled WGS sequence"/>
</dbReference>
<dbReference type="InterPro" id="IPR050739">
    <property type="entry name" value="MFP"/>
</dbReference>
<gene>
    <name evidence="13" type="ORF">E0D97_08915</name>
</gene>
<dbReference type="PANTHER" id="PTHR30386:SF17">
    <property type="entry name" value="ALKALINE PROTEASE SECRETION PROTEIN APRE"/>
    <property type="match status" value="1"/>
</dbReference>
<evidence type="ECO:0000256" key="9">
    <source>
        <dbReference type="RuleBase" id="RU365093"/>
    </source>
</evidence>
<dbReference type="AlphaFoldDB" id="A0A4R0PDA5"/>
<organism evidence="13 14">
    <name type="scientific">Oricola cellulosilytica</name>
    <dbReference type="NCBI Taxonomy" id="1429082"/>
    <lineage>
        <taxon>Bacteria</taxon>
        <taxon>Pseudomonadati</taxon>
        <taxon>Pseudomonadota</taxon>
        <taxon>Alphaproteobacteria</taxon>
        <taxon>Hyphomicrobiales</taxon>
        <taxon>Ahrensiaceae</taxon>
        <taxon>Oricola</taxon>
    </lineage>
</organism>
<evidence type="ECO:0000256" key="6">
    <source>
        <dbReference type="ARBA" id="ARBA00022692"/>
    </source>
</evidence>
<dbReference type="Pfam" id="PF26002">
    <property type="entry name" value="Beta-barrel_AprE"/>
    <property type="match status" value="1"/>
</dbReference>
<evidence type="ECO:0000313" key="14">
    <source>
        <dbReference type="Proteomes" id="UP000291301"/>
    </source>
</evidence>
<feature type="transmembrane region" description="Helical" evidence="9">
    <location>
        <begin position="25"/>
        <end position="44"/>
    </location>
</feature>
<comment type="caution">
    <text evidence="13">The sequence shown here is derived from an EMBL/GenBank/DDBJ whole genome shotgun (WGS) entry which is preliminary data.</text>
</comment>
<dbReference type="Gene3D" id="2.40.30.170">
    <property type="match status" value="1"/>
</dbReference>
<evidence type="ECO:0000256" key="8">
    <source>
        <dbReference type="ARBA" id="ARBA00023136"/>
    </source>
</evidence>
<dbReference type="Gene3D" id="2.40.50.100">
    <property type="match status" value="1"/>
</dbReference>
<feature type="domain" description="AprE-like beta-barrel" evidence="12">
    <location>
        <begin position="331"/>
        <end position="420"/>
    </location>
</feature>
<comment type="similarity">
    <text evidence="2 9">Belongs to the membrane fusion protein (MFP) (TC 8.A.1) family.</text>
</comment>
<dbReference type="InterPro" id="IPR058982">
    <property type="entry name" value="Beta-barrel_AprE"/>
</dbReference>
<feature type="domain" description="AprE-like long alpha-helical hairpin" evidence="11">
    <location>
        <begin position="102"/>
        <end position="288"/>
    </location>
</feature>
<sequence length="444" mass="49117">MSAMVPAGDQDWYADVPRSIRSQTIIGLILIVLFFGGFGTWSATAPLAAAVISQGSFVATGNNKIVQHLEGGIIEEILVSEGESVKKGQPLIRLDETAASTRERQVFLRRARLEAVVARLKAEQAGKDDLSFPPIITANWEDPDIRVMADEQQVNFQTVKNKLASEIQLLTHNIDSLSFRVRGFENLLASTQRQLELLTEEYQGKKKLLEKGFMRDPELKAIQRAIADAEGNIGRLEAEIQETDSQISKQEQQITQTRSAYRQAALDQLQSVAAELDTVREEERTARNVLNRAIIHAPVSGVVVRMHYYSSGGVIESGKSILEILPANVPLIIECQISQNDIDSLKVGQTATIRLTALNRRTTPVLYGQVFYISADSVPDASGNRNEAYVVRVRLPASELSRISGFSPTPGMPAEILIQTAERTFLSYIVKPIRDSMSRAFAER</sequence>
<dbReference type="OrthoDB" id="9810980at2"/>
<reference evidence="13 14" key="1">
    <citation type="journal article" date="2015" name="Antonie Van Leeuwenhoek">
        <title>Oricola cellulosilytica gen. nov., sp. nov., a cellulose-degrading bacterium of the family Phyllobacteriaceae isolated from surface seashore water, and emended descriptions of Mesorhizobium loti and Phyllobacterium myrsinacearum.</title>
        <authorList>
            <person name="Hameed A."/>
            <person name="Shahina M."/>
            <person name="Lai W.A."/>
            <person name="Lin S.Y."/>
            <person name="Young L.S."/>
            <person name="Liu Y.C."/>
            <person name="Hsu Y.H."/>
            <person name="Young C.C."/>
        </authorList>
    </citation>
    <scope>NUCLEOTIDE SEQUENCE [LARGE SCALE GENOMIC DNA]</scope>
    <source>
        <strain evidence="13 14">KCTC 52183</strain>
    </source>
</reference>
<name>A0A4R0PDA5_9HYPH</name>
<evidence type="ECO:0000256" key="3">
    <source>
        <dbReference type="ARBA" id="ARBA00022448"/>
    </source>
</evidence>
<proteinExistence type="inferred from homology"/>
<dbReference type="InterPro" id="IPR010129">
    <property type="entry name" value="T1SS_HlyD"/>
</dbReference>
<keyword evidence="5 9" id="KW-0997">Cell inner membrane</keyword>
<dbReference type="EMBL" id="SJST01000003">
    <property type="protein sequence ID" value="TCD14195.1"/>
    <property type="molecule type" value="Genomic_DNA"/>
</dbReference>
<evidence type="ECO:0000256" key="7">
    <source>
        <dbReference type="ARBA" id="ARBA00022989"/>
    </source>
</evidence>
<dbReference type="GO" id="GO:0015031">
    <property type="term" value="P:protein transport"/>
    <property type="evidence" value="ECO:0007669"/>
    <property type="project" value="InterPro"/>
</dbReference>
<dbReference type="RefSeq" id="WP_131567981.1">
    <property type="nucleotide sequence ID" value="NZ_JAINFK010000002.1"/>
</dbReference>
<dbReference type="PRINTS" id="PR01490">
    <property type="entry name" value="RTXTOXIND"/>
</dbReference>
<evidence type="ECO:0000256" key="2">
    <source>
        <dbReference type="ARBA" id="ARBA00009477"/>
    </source>
</evidence>
<keyword evidence="14" id="KW-1185">Reference proteome</keyword>
<dbReference type="InterPro" id="IPR058781">
    <property type="entry name" value="HH_AprE-like"/>
</dbReference>
<evidence type="ECO:0000256" key="4">
    <source>
        <dbReference type="ARBA" id="ARBA00022475"/>
    </source>
</evidence>
<keyword evidence="7 9" id="KW-1133">Transmembrane helix</keyword>
<dbReference type="PANTHER" id="PTHR30386">
    <property type="entry name" value="MEMBRANE FUSION SUBUNIT OF EMRAB-TOLC MULTIDRUG EFFLUX PUMP"/>
    <property type="match status" value="1"/>
</dbReference>
<evidence type="ECO:0000256" key="5">
    <source>
        <dbReference type="ARBA" id="ARBA00022519"/>
    </source>
</evidence>
<comment type="subcellular location">
    <subcellularLocation>
        <location evidence="1 9">Cell inner membrane</location>
        <topology evidence="1 9">Single-pass membrane protein</topology>
    </subcellularLocation>
</comment>
<dbReference type="NCBIfam" id="TIGR01843">
    <property type="entry name" value="type_I_hlyD"/>
    <property type="match status" value="1"/>
</dbReference>
<keyword evidence="8 9" id="KW-0472">Membrane</keyword>
<evidence type="ECO:0000313" key="13">
    <source>
        <dbReference type="EMBL" id="TCD14195.1"/>
    </source>
</evidence>
<evidence type="ECO:0000259" key="12">
    <source>
        <dbReference type="Pfam" id="PF26002"/>
    </source>
</evidence>
<keyword evidence="10" id="KW-0175">Coiled coil</keyword>
<keyword evidence="6 9" id="KW-0812">Transmembrane</keyword>
<keyword evidence="4 9" id="KW-1003">Cell membrane</keyword>
<dbReference type="Pfam" id="PF25994">
    <property type="entry name" value="HH_AprE"/>
    <property type="match status" value="1"/>
</dbReference>